<keyword evidence="2" id="KW-1185">Reference proteome</keyword>
<dbReference type="AlphaFoldDB" id="A0A4Z2H9T4"/>
<dbReference type="Proteomes" id="UP000314294">
    <property type="component" value="Unassembled WGS sequence"/>
</dbReference>
<name>A0A4Z2H9T4_9TELE</name>
<dbReference type="EMBL" id="SRLO01000308">
    <property type="protein sequence ID" value="TNN61793.1"/>
    <property type="molecule type" value="Genomic_DNA"/>
</dbReference>
<evidence type="ECO:0000313" key="2">
    <source>
        <dbReference type="Proteomes" id="UP000314294"/>
    </source>
</evidence>
<evidence type="ECO:0000313" key="1">
    <source>
        <dbReference type="EMBL" id="TNN61793.1"/>
    </source>
</evidence>
<gene>
    <name evidence="1" type="ORF">EYF80_028015</name>
</gene>
<accession>A0A4Z2H9T4</accession>
<comment type="caution">
    <text evidence="1">The sequence shown here is derived from an EMBL/GenBank/DDBJ whole genome shotgun (WGS) entry which is preliminary data.</text>
</comment>
<organism evidence="1 2">
    <name type="scientific">Liparis tanakae</name>
    <name type="common">Tanaka's snailfish</name>
    <dbReference type="NCBI Taxonomy" id="230148"/>
    <lineage>
        <taxon>Eukaryota</taxon>
        <taxon>Metazoa</taxon>
        <taxon>Chordata</taxon>
        <taxon>Craniata</taxon>
        <taxon>Vertebrata</taxon>
        <taxon>Euteleostomi</taxon>
        <taxon>Actinopterygii</taxon>
        <taxon>Neopterygii</taxon>
        <taxon>Teleostei</taxon>
        <taxon>Neoteleostei</taxon>
        <taxon>Acanthomorphata</taxon>
        <taxon>Eupercaria</taxon>
        <taxon>Perciformes</taxon>
        <taxon>Cottioidei</taxon>
        <taxon>Cottales</taxon>
        <taxon>Liparidae</taxon>
        <taxon>Liparis</taxon>
    </lineage>
</organism>
<sequence length="91" mass="10372">MLKVYPKLFLMEWNVEKDPPTVGLLFLRLSHLDFPRLRVNKMIRIGALILLTWPPCEPVCYNPLQLVSCGDQPAIDPQPISGSNKKEVNSQ</sequence>
<protein>
    <submittedName>
        <fullName evidence="1">Uncharacterized protein</fullName>
    </submittedName>
</protein>
<reference evidence="1 2" key="1">
    <citation type="submission" date="2019-03" db="EMBL/GenBank/DDBJ databases">
        <title>First draft genome of Liparis tanakae, snailfish: a comprehensive survey of snailfish specific genes.</title>
        <authorList>
            <person name="Kim W."/>
            <person name="Song I."/>
            <person name="Jeong J.-H."/>
            <person name="Kim D."/>
            <person name="Kim S."/>
            <person name="Ryu S."/>
            <person name="Song J.Y."/>
            <person name="Lee S.K."/>
        </authorList>
    </citation>
    <scope>NUCLEOTIDE SEQUENCE [LARGE SCALE GENOMIC DNA]</scope>
    <source>
        <tissue evidence="1">Muscle</tissue>
    </source>
</reference>
<proteinExistence type="predicted"/>